<feature type="coiled-coil region" evidence="3">
    <location>
        <begin position="170"/>
        <end position="197"/>
    </location>
</feature>
<dbReference type="NCBIfam" id="NF033921">
    <property type="entry name" value="por_somb"/>
    <property type="match status" value="1"/>
</dbReference>
<dbReference type="GO" id="GO:0015288">
    <property type="term" value="F:porin activity"/>
    <property type="evidence" value="ECO:0007669"/>
    <property type="project" value="InterPro"/>
</dbReference>
<comment type="similarity">
    <text evidence="1 2">Belongs to the OprB family.</text>
</comment>
<dbReference type="Gene3D" id="2.40.160.180">
    <property type="entry name" value="Carbohydrate-selective porin OprB"/>
    <property type="match status" value="1"/>
</dbReference>
<dbReference type="Pfam" id="PF04966">
    <property type="entry name" value="OprB"/>
    <property type="match status" value="1"/>
</dbReference>
<dbReference type="Proteomes" id="UP001333818">
    <property type="component" value="Unassembled WGS sequence"/>
</dbReference>
<dbReference type="PANTHER" id="PTHR43308">
    <property type="entry name" value="OUTER MEMBRANE PROTEIN ALPHA-RELATED"/>
    <property type="match status" value="1"/>
</dbReference>
<dbReference type="PROSITE" id="PS51272">
    <property type="entry name" value="SLH"/>
    <property type="match status" value="1"/>
</dbReference>
<dbReference type="InterPro" id="IPR007049">
    <property type="entry name" value="Carb-sel_porin_OprB"/>
</dbReference>
<evidence type="ECO:0000256" key="3">
    <source>
        <dbReference type="SAM" id="Coils"/>
    </source>
</evidence>
<reference evidence="5" key="1">
    <citation type="submission" date="2024-01" db="EMBL/GenBank/DDBJ databases">
        <title>Bank of Algae and Cyanobacteria of the Azores (BACA) strain genomes.</title>
        <authorList>
            <person name="Luz R."/>
            <person name="Cordeiro R."/>
            <person name="Fonseca A."/>
            <person name="Goncalves V."/>
        </authorList>
    </citation>
    <scope>NUCLEOTIDE SEQUENCE</scope>
    <source>
        <strain evidence="5">BACA0141</strain>
    </source>
</reference>
<proteinExistence type="inferred from homology"/>
<dbReference type="EMBL" id="JAZBJZ010000048">
    <property type="protein sequence ID" value="MEE3717674.1"/>
    <property type="molecule type" value="Genomic_DNA"/>
</dbReference>
<protein>
    <submittedName>
        <fullName evidence="5">Iron uptake porin</fullName>
    </submittedName>
</protein>
<dbReference type="InterPro" id="IPR047684">
    <property type="entry name" value="Por_som-like"/>
</dbReference>
<comment type="caution">
    <text evidence="5">The sequence shown here is derived from an EMBL/GenBank/DDBJ whole genome shotgun (WGS) entry which is preliminary data.</text>
</comment>
<evidence type="ECO:0000313" key="5">
    <source>
        <dbReference type="EMBL" id="MEE3717674.1"/>
    </source>
</evidence>
<accession>A0AAW9Q1G1</accession>
<dbReference type="InterPro" id="IPR038673">
    <property type="entry name" value="OprB_sf"/>
</dbReference>
<dbReference type="Pfam" id="PF00395">
    <property type="entry name" value="SLH"/>
    <property type="match status" value="1"/>
</dbReference>
<dbReference type="GO" id="GO:0008643">
    <property type="term" value="P:carbohydrate transport"/>
    <property type="evidence" value="ECO:0007669"/>
    <property type="project" value="InterPro"/>
</dbReference>
<organism evidence="5 6">
    <name type="scientific">Tumidithrix elongata BACA0141</name>
    <dbReference type="NCBI Taxonomy" id="2716417"/>
    <lineage>
        <taxon>Bacteria</taxon>
        <taxon>Bacillati</taxon>
        <taxon>Cyanobacteriota</taxon>
        <taxon>Cyanophyceae</taxon>
        <taxon>Pseudanabaenales</taxon>
        <taxon>Pseudanabaenaceae</taxon>
        <taxon>Tumidithrix</taxon>
        <taxon>Tumidithrix elongata</taxon>
    </lineage>
</organism>
<evidence type="ECO:0000259" key="4">
    <source>
        <dbReference type="PROSITE" id="PS51272"/>
    </source>
</evidence>
<dbReference type="AlphaFoldDB" id="A0AAW9Q1G1"/>
<dbReference type="InterPro" id="IPR001119">
    <property type="entry name" value="SLH_dom"/>
</dbReference>
<dbReference type="InterPro" id="IPR051465">
    <property type="entry name" value="Cell_Envelope_Struct_Comp"/>
</dbReference>
<keyword evidence="3" id="KW-0175">Coiled coil</keyword>
<evidence type="ECO:0000256" key="2">
    <source>
        <dbReference type="RuleBase" id="RU363072"/>
    </source>
</evidence>
<feature type="domain" description="SLH" evidence="4">
    <location>
        <begin position="89"/>
        <end position="153"/>
    </location>
</feature>
<keyword evidence="6" id="KW-1185">Reference proteome</keyword>
<dbReference type="RefSeq" id="WP_330484105.1">
    <property type="nucleotide sequence ID" value="NZ_JAZBJZ010000048.1"/>
</dbReference>
<keyword evidence="2" id="KW-0732">Signal</keyword>
<feature type="signal peptide" evidence="2">
    <location>
        <begin position="1"/>
        <end position="30"/>
    </location>
</feature>
<dbReference type="GO" id="GO:0016020">
    <property type="term" value="C:membrane"/>
    <property type="evidence" value="ECO:0007669"/>
    <property type="project" value="InterPro"/>
</dbReference>
<gene>
    <name evidence="5" type="ORF">V2H45_13115</name>
</gene>
<name>A0AAW9Q1G1_9CYAN</name>
<evidence type="ECO:0000313" key="6">
    <source>
        <dbReference type="Proteomes" id="UP001333818"/>
    </source>
</evidence>
<sequence>MSKASLRNKKLLTSVLFTAAIATSSSLANAASAETKPAQSAGQPVTTVPLLVAQTPVQSQPTQDSQVIRNIGVDPIFRRDARTSQNVTSVSQLSDVRPTDWAFTALQSLVERYGCIAGYPDRTYRGQRALSRYEFAAGLNACLDKINEIISAGLADKVSKEDLAAVQKLQEEFAAELATLRGRVDALEAKTTKLEAQQFSTTTKLNGEAIFAVAAGSDGSAPTDKTNTTFSYRVRLNFDTSFTGKDLLRTRLEAINVPNIGTALASGNSSRLSFEGGTPDGAFRLQRLYYRFPVGDTVTAYVAPIGVLEDVLDKLNPIENEAQATISRFGRYNPILRIASGNFRNNLTGGTGLTDASGFSVVGLNFRLGSQGKLQLAYGANNAATAFDAAKGGGVTGGSTILAAQLVWQAAPTLALGISYANSWHPDNSLNSGLNQDSIVGAGVGSATSLRANTIAGNLVWNITPKVDLGVWGSWTFADAVNVNASTTFTSWLASLSFKDVFGDGNLAAIAFGQPLYRNSVGGSAIQAQAGATLATPYHLEAFYRFRVSKNISITPGVYFVFNPDSDSRNGTATVGVIRTTFTF</sequence>
<evidence type="ECO:0000256" key="1">
    <source>
        <dbReference type="ARBA" id="ARBA00008769"/>
    </source>
</evidence>
<feature type="chain" id="PRO_5043112386" evidence="2">
    <location>
        <begin position="31"/>
        <end position="584"/>
    </location>
</feature>
<dbReference type="PANTHER" id="PTHR43308:SF1">
    <property type="entry name" value="OUTER MEMBRANE PROTEIN ALPHA"/>
    <property type="match status" value="1"/>
</dbReference>